<gene>
    <name evidence="2" type="ORF">D2E76_24090</name>
</gene>
<protein>
    <submittedName>
        <fullName evidence="2">Uncharacterized protein</fullName>
    </submittedName>
</protein>
<dbReference type="Proteomes" id="UP000284557">
    <property type="component" value="Unassembled WGS sequence"/>
</dbReference>
<organism evidence="2 3">
    <name type="scientific">Mycobacteroides abscessus</name>
    <dbReference type="NCBI Taxonomy" id="36809"/>
    <lineage>
        <taxon>Bacteria</taxon>
        <taxon>Bacillati</taxon>
        <taxon>Actinomycetota</taxon>
        <taxon>Actinomycetes</taxon>
        <taxon>Mycobacteriales</taxon>
        <taxon>Mycobacteriaceae</taxon>
        <taxon>Mycobacteroides</taxon>
    </lineage>
</organism>
<evidence type="ECO:0000256" key="1">
    <source>
        <dbReference type="SAM" id="MobiDB-lite"/>
    </source>
</evidence>
<comment type="caution">
    <text evidence="2">The sequence shown here is derived from an EMBL/GenBank/DDBJ whole genome shotgun (WGS) entry which is preliminary data.</text>
</comment>
<evidence type="ECO:0000313" key="2">
    <source>
        <dbReference type="EMBL" id="RIT32124.1"/>
    </source>
</evidence>
<name>A0ABD7HI02_9MYCO</name>
<evidence type="ECO:0000313" key="3">
    <source>
        <dbReference type="Proteomes" id="UP000284557"/>
    </source>
</evidence>
<proteinExistence type="predicted"/>
<dbReference type="RefSeq" id="WP_065204130.1">
    <property type="nucleotide sequence ID" value="NZ_CP016192.1"/>
</dbReference>
<feature type="region of interest" description="Disordered" evidence="1">
    <location>
        <begin position="1"/>
        <end position="85"/>
    </location>
</feature>
<dbReference type="EMBL" id="QXBN01000026">
    <property type="protein sequence ID" value="RIT32124.1"/>
    <property type="molecule type" value="Genomic_DNA"/>
</dbReference>
<dbReference type="AlphaFoldDB" id="A0ABD7HI02"/>
<accession>A0ABD7HI02</accession>
<sequence>MTLREYEVATGDPWGRTTTIQLSDEDAKARGLIPHTKADTKADTEDDAGEGDKGDSGDAGGQKQAKAPANKAAPKAPAHKGSAEA</sequence>
<reference evidence="2 3" key="1">
    <citation type="submission" date="2018-08" db="EMBL/GenBank/DDBJ databases">
        <title>Linezolid Resistance in Mycobacterium abscessus: MIC Distribution and Comprehensive Investigation of Resistance Mechanisms.</title>
        <authorList>
            <person name="Ye M."/>
            <person name="Xu L."/>
            <person name="Zou Y."/>
            <person name="Li B."/>
            <person name="Guo Q."/>
            <person name="Zhang Y."/>
            <person name="Zhan M."/>
            <person name="Xu B."/>
            <person name="Yu F."/>
            <person name="Zhang Z."/>
            <person name="Chu H."/>
        </authorList>
    </citation>
    <scope>NUCLEOTIDE SEQUENCE [LARGE SCALE GENOMIC DNA]</scope>
    <source>
        <strain evidence="2 3">G143</strain>
    </source>
</reference>
<feature type="compositionally biased region" description="Low complexity" evidence="1">
    <location>
        <begin position="61"/>
        <end position="85"/>
    </location>
</feature>